<evidence type="ECO:0000259" key="5">
    <source>
        <dbReference type="PROSITE" id="PS50013"/>
    </source>
</evidence>
<dbReference type="GO" id="GO:0043130">
    <property type="term" value="F:ubiquitin binding"/>
    <property type="evidence" value="ECO:0007669"/>
    <property type="project" value="InterPro"/>
</dbReference>
<dbReference type="GO" id="GO:0000785">
    <property type="term" value="C:chromatin"/>
    <property type="evidence" value="ECO:0007669"/>
    <property type="project" value="TreeGrafter"/>
</dbReference>
<feature type="domain" description="Chromo" evidence="5">
    <location>
        <begin position="263"/>
        <end position="291"/>
    </location>
</feature>
<dbReference type="EMBL" id="LGRX02006154">
    <property type="protein sequence ID" value="KAK3277338.1"/>
    <property type="molecule type" value="Genomic_DNA"/>
</dbReference>
<dbReference type="GO" id="GO:0003677">
    <property type="term" value="F:DNA binding"/>
    <property type="evidence" value="ECO:0007669"/>
    <property type="project" value="TreeGrafter"/>
</dbReference>
<keyword evidence="8" id="KW-1185">Reference proteome</keyword>
<evidence type="ECO:0000256" key="2">
    <source>
        <dbReference type="ARBA" id="ARBA00022840"/>
    </source>
</evidence>
<dbReference type="SMART" id="SM00298">
    <property type="entry name" value="CHROMO"/>
    <property type="match status" value="2"/>
</dbReference>
<dbReference type="Gene3D" id="1.10.8.10">
    <property type="entry name" value="DNA helicase RuvA subunit, C-terminal domain"/>
    <property type="match status" value="1"/>
</dbReference>
<comment type="caution">
    <text evidence="7">The sequence shown here is derived from an EMBL/GenBank/DDBJ whole genome shotgun (WGS) entry which is preliminary data.</text>
</comment>
<dbReference type="GO" id="GO:0005634">
    <property type="term" value="C:nucleus"/>
    <property type="evidence" value="ECO:0007669"/>
    <property type="project" value="TreeGrafter"/>
</dbReference>
<proteinExistence type="predicted"/>
<dbReference type="GO" id="GO:0005524">
    <property type="term" value="F:ATP binding"/>
    <property type="evidence" value="ECO:0007669"/>
    <property type="project" value="UniProtKB-KW"/>
</dbReference>
<protein>
    <recommendedName>
        <fullName evidence="9">Chromo domain-containing protein</fullName>
    </recommendedName>
</protein>
<dbReference type="PROSITE" id="PS50013">
    <property type="entry name" value="CHROMO_2"/>
    <property type="match status" value="2"/>
</dbReference>
<dbReference type="InterPro" id="IPR003892">
    <property type="entry name" value="CUE"/>
</dbReference>
<gene>
    <name evidence="7" type="ORF">CYMTET_14647</name>
</gene>
<feature type="domain" description="Chromo" evidence="5">
    <location>
        <begin position="167"/>
        <end position="233"/>
    </location>
</feature>
<dbReference type="GO" id="GO:0003682">
    <property type="term" value="F:chromatin binding"/>
    <property type="evidence" value="ECO:0007669"/>
    <property type="project" value="TreeGrafter"/>
</dbReference>
<dbReference type="InterPro" id="IPR009060">
    <property type="entry name" value="UBA-like_sf"/>
</dbReference>
<dbReference type="CDD" id="cd14279">
    <property type="entry name" value="CUE"/>
    <property type="match status" value="1"/>
</dbReference>
<evidence type="ECO:0000313" key="7">
    <source>
        <dbReference type="EMBL" id="KAK3277338.1"/>
    </source>
</evidence>
<keyword evidence="2" id="KW-0067">ATP-binding</keyword>
<feature type="region of interest" description="Disordered" evidence="4">
    <location>
        <begin position="319"/>
        <end position="341"/>
    </location>
</feature>
<dbReference type="PANTHER" id="PTHR45623">
    <property type="entry name" value="CHROMODOMAIN-HELICASE-DNA-BINDING PROTEIN 3-RELATED-RELATED"/>
    <property type="match status" value="1"/>
</dbReference>
<evidence type="ECO:0008006" key="9">
    <source>
        <dbReference type="Google" id="ProtNLM"/>
    </source>
</evidence>
<dbReference type="SUPFAM" id="SSF54160">
    <property type="entry name" value="Chromo domain-like"/>
    <property type="match status" value="2"/>
</dbReference>
<dbReference type="SUPFAM" id="SSF46934">
    <property type="entry name" value="UBA-like"/>
    <property type="match status" value="1"/>
</dbReference>
<keyword evidence="1" id="KW-0547">Nucleotide-binding</keyword>
<dbReference type="InterPro" id="IPR000953">
    <property type="entry name" value="Chromo/chromo_shadow_dom"/>
</dbReference>
<dbReference type="InterPro" id="IPR016197">
    <property type="entry name" value="Chromo-like_dom_sf"/>
</dbReference>
<evidence type="ECO:0000313" key="8">
    <source>
        <dbReference type="Proteomes" id="UP001190700"/>
    </source>
</evidence>
<dbReference type="GO" id="GO:0016887">
    <property type="term" value="F:ATP hydrolysis activity"/>
    <property type="evidence" value="ECO:0007669"/>
    <property type="project" value="TreeGrafter"/>
</dbReference>
<evidence type="ECO:0000256" key="4">
    <source>
        <dbReference type="SAM" id="MobiDB-lite"/>
    </source>
</evidence>
<evidence type="ECO:0000256" key="3">
    <source>
        <dbReference type="ARBA" id="ARBA00023242"/>
    </source>
</evidence>
<dbReference type="GO" id="GO:0042393">
    <property type="term" value="F:histone binding"/>
    <property type="evidence" value="ECO:0007669"/>
    <property type="project" value="TreeGrafter"/>
</dbReference>
<dbReference type="GO" id="GO:0140658">
    <property type="term" value="F:ATP-dependent chromatin remodeler activity"/>
    <property type="evidence" value="ECO:0007669"/>
    <property type="project" value="TreeGrafter"/>
</dbReference>
<evidence type="ECO:0000259" key="6">
    <source>
        <dbReference type="PROSITE" id="PS51140"/>
    </source>
</evidence>
<accession>A0AAE0L9T2</accession>
<keyword evidence="3" id="KW-0539">Nucleus</keyword>
<evidence type="ECO:0000256" key="1">
    <source>
        <dbReference type="ARBA" id="ARBA00022741"/>
    </source>
</evidence>
<dbReference type="Proteomes" id="UP001190700">
    <property type="component" value="Unassembled WGS sequence"/>
</dbReference>
<dbReference type="PROSITE" id="PS51140">
    <property type="entry name" value="CUE"/>
    <property type="match status" value="1"/>
</dbReference>
<organism evidence="7 8">
    <name type="scientific">Cymbomonas tetramitiformis</name>
    <dbReference type="NCBI Taxonomy" id="36881"/>
    <lineage>
        <taxon>Eukaryota</taxon>
        <taxon>Viridiplantae</taxon>
        <taxon>Chlorophyta</taxon>
        <taxon>Pyramimonadophyceae</taxon>
        <taxon>Pyramimonadales</taxon>
        <taxon>Pyramimonadaceae</taxon>
        <taxon>Cymbomonas</taxon>
    </lineage>
</organism>
<dbReference type="Pfam" id="PF02845">
    <property type="entry name" value="CUE"/>
    <property type="match status" value="1"/>
</dbReference>
<reference evidence="7 8" key="1">
    <citation type="journal article" date="2015" name="Genome Biol. Evol.">
        <title>Comparative Genomics of a Bacterivorous Green Alga Reveals Evolutionary Causalities and Consequences of Phago-Mixotrophic Mode of Nutrition.</title>
        <authorList>
            <person name="Burns J.A."/>
            <person name="Paasch A."/>
            <person name="Narechania A."/>
            <person name="Kim E."/>
        </authorList>
    </citation>
    <scope>NUCLEOTIDE SEQUENCE [LARGE SCALE GENOMIC DNA]</scope>
    <source>
        <strain evidence="7 8">PLY_AMNH</strain>
    </source>
</reference>
<name>A0AAE0L9T2_9CHLO</name>
<dbReference type="Gene3D" id="2.40.50.40">
    <property type="match status" value="1"/>
</dbReference>
<feature type="domain" description="CUE" evidence="6">
    <location>
        <begin position="15"/>
        <end position="59"/>
    </location>
</feature>
<dbReference type="AlphaFoldDB" id="A0AAE0L9T2"/>
<sequence>MYATQRTGRKRGARASKGALESLRKLFPNIAPDTIAAVLEAQGGCVDAAAESLFTFLPTAENNENVFCGNASPAKTTVPKEPELDHTVSKTEDSADVMQTTSVIVPPNTRSIETDTSPPQAVLETDSSQFETTSPRCRSKLAWKSSLVLSEIAQYETHQLDVDKEEGLVEKFVGLRQSPDPCGEVLEVLLKWRGTSYQHCSWVSADSCEIMARLRQRLQKFLAQHPIPEEGPLVLIPEDFVEASGNISPASSRTNIGLLIPLLGVERVLAARGDRVLVKWAGLPHDLCTWEAIQTSLPPLIQSLKQAFARFQDVESRQPEKQRCMDQSKVESRARRQRASEDGITVTKEEYGCGNSLRQYQKAGVEWLAFNHRAGRSRTYGSPAIWGARAIFPHGLCRRYLSLVDWAMTASLLAGHRPADVTCGRRRSLHGMTASLLAGHRAAHVTCGPPAVPARDDCVTAR</sequence>